<dbReference type="SUPFAM" id="SSF143414">
    <property type="entry name" value="CcmK-like"/>
    <property type="match status" value="2"/>
</dbReference>
<feature type="non-terminal residue" evidence="5">
    <location>
        <position position="187"/>
    </location>
</feature>
<dbReference type="EMBL" id="MGDD01000298">
    <property type="protein sequence ID" value="OGL42931.1"/>
    <property type="molecule type" value="Genomic_DNA"/>
</dbReference>
<evidence type="ECO:0000313" key="6">
    <source>
        <dbReference type="Proteomes" id="UP000179266"/>
    </source>
</evidence>
<keyword evidence="2" id="KW-1283">Bacterial microcompartment</keyword>
<evidence type="ECO:0000256" key="2">
    <source>
        <dbReference type="ARBA" id="ARBA00024446"/>
    </source>
</evidence>
<dbReference type="PANTHER" id="PTHR33941">
    <property type="entry name" value="PROPANEDIOL UTILIZATION PROTEIN PDUA"/>
    <property type="match status" value="1"/>
</dbReference>
<dbReference type="InterPro" id="IPR044872">
    <property type="entry name" value="CcmK/CsoS1_BMC"/>
</dbReference>
<dbReference type="InterPro" id="IPR050575">
    <property type="entry name" value="BMC_shell"/>
</dbReference>
<dbReference type="InterPro" id="IPR037233">
    <property type="entry name" value="CcmK-like_sf"/>
</dbReference>
<dbReference type="CDD" id="cd07053">
    <property type="entry name" value="BMC_PduT_repeat1"/>
    <property type="match status" value="1"/>
</dbReference>
<dbReference type="PIRSF" id="PIRSF034834">
    <property type="entry name" value="PduT"/>
    <property type="match status" value="1"/>
</dbReference>
<feature type="domain" description="BMC" evidence="4">
    <location>
        <begin position="21"/>
        <end position="103"/>
    </location>
</feature>
<dbReference type="CDD" id="cd07054">
    <property type="entry name" value="BMC_PduT_repeat2"/>
    <property type="match status" value="1"/>
</dbReference>
<sequence>MDSLQCSVCRPIQPVLRGFPAIGMVEFTSIAVGIHTCDTMLKKAPVYIVDAGPVCPGKYLVLITGDEESVKESVNVGVKTGDDTVVDFLIIPNVHHQVVPAVRGMTDVKQIKSIGVIETFTVASTITSADAAAKAAHVDLIELRLARGIAGKGYFVLTGELFEVEAAVEAGSGVIEKLGILARKRII</sequence>
<dbReference type="Gene3D" id="3.30.70.1710">
    <property type="match status" value="2"/>
</dbReference>
<organism evidence="5 6">
    <name type="scientific">Candidatus Schekmanbacteria bacterium RBG_13_48_7</name>
    <dbReference type="NCBI Taxonomy" id="1817878"/>
    <lineage>
        <taxon>Bacteria</taxon>
        <taxon>Candidatus Schekmaniibacteriota</taxon>
    </lineage>
</organism>
<dbReference type="SMART" id="SM00877">
    <property type="entry name" value="BMC"/>
    <property type="match status" value="2"/>
</dbReference>
<dbReference type="Pfam" id="PF00936">
    <property type="entry name" value="BMC"/>
    <property type="match status" value="2"/>
</dbReference>
<dbReference type="InterPro" id="IPR000249">
    <property type="entry name" value="BMC_dom"/>
</dbReference>
<evidence type="ECO:0000259" key="4">
    <source>
        <dbReference type="PROSITE" id="PS51930"/>
    </source>
</evidence>
<dbReference type="PROSITE" id="PS51930">
    <property type="entry name" value="BMC_2"/>
    <property type="match status" value="2"/>
</dbReference>
<evidence type="ECO:0000256" key="3">
    <source>
        <dbReference type="PROSITE-ProRule" id="PRU01278"/>
    </source>
</evidence>
<gene>
    <name evidence="5" type="ORF">A2161_09200</name>
</gene>
<dbReference type="GO" id="GO:0031469">
    <property type="term" value="C:bacterial microcompartment"/>
    <property type="evidence" value="ECO:0007669"/>
    <property type="project" value="UniProtKB-SubCell"/>
</dbReference>
<evidence type="ECO:0000256" key="1">
    <source>
        <dbReference type="ARBA" id="ARBA00024322"/>
    </source>
</evidence>
<dbReference type="InterPro" id="IPR011238">
    <property type="entry name" value="Micro_shell_prot_PduT"/>
</dbReference>
<accession>A0A1F7RN85</accession>
<comment type="similarity">
    <text evidence="3">Belongs to the bacterial microcompartments protein family.</text>
</comment>
<dbReference type="Proteomes" id="UP000179266">
    <property type="component" value="Unassembled WGS sequence"/>
</dbReference>
<protein>
    <recommendedName>
        <fullName evidence="4">BMC domain-containing protein</fullName>
    </recommendedName>
</protein>
<dbReference type="PANTHER" id="PTHR33941:SF11">
    <property type="entry name" value="BACTERIAL MICROCOMPARTMENT SHELL PROTEIN PDUJ"/>
    <property type="match status" value="1"/>
</dbReference>
<name>A0A1F7RN85_9BACT</name>
<comment type="caution">
    <text evidence="5">The sequence shown here is derived from an EMBL/GenBank/DDBJ whole genome shotgun (WGS) entry which is preliminary data.</text>
</comment>
<comment type="subcellular location">
    <subcellularLocation>
        <location evidence="1">Bacterial microcompartment</location>
    </subcellularLocation>
</comment>
<evidence type="ECO:0000313" key="5">
    <source>
        <dbReference type="EMBL" id="OGL42931.1"/>
    </source>
</evidence>
<dbReference type="AlphaFoldDB" id="A0A1F7RN85"/>
<proteinExistence type="inferred from homology"/>
<reference evidence="5 6" key="1">
    <citation type="journal article" date="2016" name="Nat. Commun.">
        <title>Thousands of microbial genomes shed light on interconnected biogeochemical processes in an aquifer system.</title>
        <authorList>
            <person name="Anantharaman K."/>
            <person name="Brown C.T."/>
            <person name="Hug L.A."/>
            <person name="Sharon I."/>
            <person name="Castelle C.J."/>
            <person name="Probst A.J."/>
            <person name="Thomas B.C."/>
            <person name="Singh A."/>
            <person name="Wilkins M.J."/>
            <person name="Karaoz U."/>
            <person name="Brodie E.L."/>
            <person name="Williams K.H."/>
            <person name="Hubbard S.S."/>
            <person name="Banfield J.F."/>
        </authorList>
    </citation>
    <scope>NUCLEOTIDE SEQUENCE [LARGE SCALE GENOMIC DNA]</scope>
</reference>
<feature type="domain" description="BMC" evidence="4">
    <location>
        <begin position="113"/>
        <end position="187"/>
    </location>
</feature>